<name>A0A0N4ZS20_PARTI</name>
<evidence type="ECO:0000256" key="2">
    <source>
        <dbReference type="SAM" id="MobiDB-lite"/>
    </source>
</evidence>
<protein>
    <submittedName>
        <fullName evidence="5">Histone domain-containing protein</fullName>
    </submittedName>
</protein>
<evidence type="ECO:0000313" key="5">
    <source>
        <dbReference type="WBParaSite" id="PTRK_0001130200.1"/>
    </source>
</evidence>
<dbReference type="InterPro" id="IPR007125">
    <property type="entry name" value="H2A/H2B/H3"/>
</dbReference>
<dbReference type="Pfam" id="PF00125">
    <property type="entry name" value="Histone"/>
    <property type="match status" value="1"/>
</dbReference>
<dbReference type="GO" id="GO:0030527">
    <property type="term" value="F:structural constituent of chromatin"/>
    <property type="evidence" value="ECO:0007669"/>
    <property type="project" value="InterPro"/>
</dbReference>
<organism evidence="4 5">
    <name type="scientific">Parastrongyloides trichosuri</name>
    <name type="common">Possum-specific nematode worm</name>
    <dbReference type="NCBI Taxonomy" id="131310"/>
    <lineage>
        <taxon>Eukaryota</taxon>
        <taxon>Metazoa</taxon>
        <taxon>Ecdysozoa</taxon>
        <taxon>Nematoda</taxon>
        <taxon>Chromadorea</taxon>
        <taxon>Rhabditida</taxon>
        <taxon>Tylenchina</taxon>
        <taxon>Panagrolaimomorpha</taxon>
        <taxon>Strongyloidoidea</taxon>
        <taxon>Strongyloididae</taxon>
        <taxon>Parastrongyloides</taxon>
    </lineage>
</organism>
<proteinExistence type="inferred from homology"/>
<feature type="domain" description="Core Histone H2A/H2B/H3" evidence="3">
    <location>
        <begin position="70"/>
        <end position="153"/>
    </location>
</feature>
<feature type="region of interest" description="Disordered" evidence="2">
    <location>
        <begin position="1"/>
        <end position="21"/>
    </location>
</feature>
<dbReference type="GO" id="GO:0000786">
    <property type="term" value="C:nucleosome"/>
    <property type="evidence" value="ECO:0007669"/>
    <property type="project" value="InterPro"/>
</dbReference>
<dbReference type="SMART" id="SM00428">
    <property type="entry name" value="H3"/>
    <property type="match status" value="1"/>
</dbReference>
<dbReference type="Proteomes" id="UP000038045">
    <property type="component" value="Unplaced"/>
</dbReference>
<evidence type="ECO:0000259" key="3">
    <source>
        <dbReference type="Pfam" id="PF00125"/>
    </source>
</evidence>
<dbReference type="WBParaSite" id="PTRK_0001130200.1">
    <property type="protein sequence ID" value="PTRK_0001130200.1"/>
    <property type="gene ID" value="PTRK_0001130200"/>
</dbReference>
<dbReference type="STRING" id="131310.A0A0N4ZS20"/>
<reference evidence="5" key="1">
    <citation type="submission" date="2017-02" db="UniProtKB">
        <authorList>
            <consortium name="WormBaseParasite"/>
        </authorList>
    </citation>
    <scope>IDENTIFICATION</scope>
</reference>
<evidence type="ECO:0000256" key="1">
    <source>
        <dbReference type="ARBA" id="ARBA00010343"/>
    </source>
</evidence>
<dbReference type="AlphaFoldDB" id="A0A0N4ZS20"/>
<dbReference type="Gene3D" id="1.10.20.10">
    <property type="entry name" value="Histone, subunit A"/>
    <property type="match status" value="1"/>
</dbReference>
<dbReference type="InterPro" id="IPR000164">
    <property type="entry name" value="Histone_H3/CENP-A"/>
</dbReference>
<dbReference type="SUPFAM" id="SSF47113">
    <property type="entry name" value="Histone-fold"/>
    <property type="match status" value="1"/>
</dbReference>
<dbReference type="CDD" id="cd22911">
    <property type="entry name" value="HFD_H3"/>
    <property type="match status" value="1"/>
</dbReference>
<dbReference type="PANTHER" id="PTHR11426">
    <property type="entry name" value="HISTONE H3"/>
    <property type="match status" value="1"/>
</dbReference>
<accession>A0A0N4ZS20</accession>
<dbReference type="GO" id="GO:0003677">
    <property type="term" value="F:DNA binding"/>
    <property type="evidence" value="ECO:0007669"/>
    <property type="project" value="InterPro"/>
</dbReference>
<comment type="similarity">
    <text evidence="1">Belongs to the histone H3 family.</text>
</comment>
<keyword evidence="4" id="KW-1185">Reference proteome</keyword>
<evidence type="ECO:0000313" key="4">
    <source>
        <dbReference type="Proteomes" id="UP000038045"/>
    </source>
</evidence>
<dbReference type="GO" id="GO:0046982">
    <property type="term" value="F:protein heterodimerization activity"/>
    <property type="evidence" value="ECO:0007669"/>
    <property type="project" value="InterPro"/>
</dbReference>
<dbReference type="PRINTS" id="PR00622">
    <property type="entry name" value="HISTONEH3"/>
</dbReference>
<dbReference type="InterPro" id="IPR009072">
    <property type="entry name" value="Histone-fold"/>
</dbReference>
<sequence length="164" mass="18526">MARSKPSPQKAPKPTQKARKSVVTKYIRDAATSFQSPQTSKRNSIVKKSGKRLPIVTATKKRRVKNGVGAIREIKKFQASTNLLVPRAPMVRCIREVMQTGSTKDIRITCGAIDAVREAVEHFVVDMFESCNLFALHAKRVTVMPRDIELWKRIKRMMAPSNFC</sequence>